<dbReference type="Proteomes" id="UP000516305">
    <property type="component" value="Chromosome"/>
</dbReference>
<dbReference type="Pfam" id="PF11716">
    <property type="entry name" value="MDMPI_N"/>
    <property type="match status" value="1"/>
</dbReference>
<evidence type="ECO:0000313" key="2">
    <source>
        <dbReference type="EMBL" id="QNR24564.1"/>
    </source>
</evidence>
<evidence type="ECO:0000259" key="1">
    <source>
        <dbReference type="Pfam" id="PF11716"/>
    </source>
</evidence>
<reference evidence="2 3" key="1">
    <citation type="submission" date="2020-08" db="EMBL/GenBank/DDBJ databases">
        <title>Croceimicrobium hydrocarbonivorans gen. nov., sp. nov., a novel marine bacterium isolated from a bacterial consortium that degrades polyethylene terephthalate.</title>
        <authorList>
            <person name="Liu R."/>
        </authorList>
    </citation>
    <scope>NUCLEOTIDE SEQUENCE [LARGE SCALE GENOMIC DNA]</scope>
    <source>
        <strain evidence="2 3">A20-9</strain>
    </source>
</reference>
<evidence type="ECO:0000313" key="3">
    <source>
        <dbReference type="Proteomes" id="UP000516305"/>
    </source>
</evidence>
<dbReference type="EMBL" id="CP060139">
    <property type="protein sequence ID" value="QNR24564.1"/>
    <property type="molecule type" value="Genomic_DNA"/>
</dbReference>
<dbReference type="InterPro" id="IPR024344">
    <property type="entry name" value="MDMPI_metal-binding"/>
</dbReference>
<feature type="domain" description="Mycothiol-dependent maleylpyruvate isomerase metal-binding" evidence="1">
    <location>
        <begin position="10"/>
        <end position="152"/>
    </location>
</feature>
<sequence>MILLINKFPELDKKLIDLLESLEPEEWHKQTVAKLWNVKDVAAHLLDGNIRNLSILRDGYMGLKPEINSYQDLLDFLNGLNAEWVQAMKRVSPSLLIDLLKHTGKPFNDYYANLDPHAKAQFSVAWAGEEESSNWMHLAREYTEKFLHQQQIRDATGRQGLMTDEYYLPFLEVCMYALAHTLRETPMEKGSVLKMKIVGDISGEWLVQYNGEKWLRIESNPDLSIETEVRIDSYAAWKLFSKSRRAKDLSDQIEISGNQALGEKALEMVSFMA</sequence>
<organism evidence="2 3">
    <name type="scientific">Croceimicrobium hydrocarbonivorans</name>
    <dbReference type="NCBI Taxonomy" id="2761580"/>
    <lineage>
        <taxon>Bacteria</taxon>
        <taxon>Pseudomonadati</taxon>
        <taxon>Bacteroidota</taxon>
        <taxon>Flavobacteriia</taxon>
        <taxon>Flavobacteriales</taxon>
        <taxon>Owenweeksiaceae</taxon>
        <taxon>Croceimicrobium</taxon>
    </lineage>
</organism>
<dbReference type="GO" id="GO:0046872">
    <property type="term" value="F:metal ion binding"/>
    <property type="evidence" value="ECO:0007669"/>
    <property type="project" value="InterPro"/>
</dbReference>
<dbReference type="GO" id="GO:0016853">
    <property type="term" value="F:isomerase activity"/>
    <property type="evidence" value="ECO:0007669"/>
    <property type="project" value="UniProtKB-KW"/>
</dbReference>
<proteinExistence type="predicted"/>
<dbReference type="InterPro" id="IPR034660">
    <property type="entry name" value="DinB/YfiT-like"/>
</dbReference>
<accession>A0A7H0VFR6</accession>
<name>A0A7H0VFR6_9FLAO</name>
<protein>
    <submittedName>
        <fullName evidence="2">Maleylpyruvate isomerase N-terminal domain-containing protein</fullName>
    </submittedName>
</protein>
<dbReference type="Gene3D" id="1.20.120.450">
    <property type="entry name" value="dinb family like domain"/>
    <property type="match status" value="1"/>
</dbReference>
<gene>
    <name evidence="2" type="ORF">H4K34_01605</name>
</gene>
<keyword evidence="3" id="KW-1185">Reference proteome</keyword>
<keyword evidence="2" id="KW-0670">Pyruvate</keyword>
<dbReference type="AlphaFoldDB" id="A0A7H0VFR6"/>
<keyword evidence="2" id="KW-0413">Isomerase</keyword>
<dbReference type="SUPFAM" id="SSF109854">
    <property type="entry name" value="DinB/YfiT-like putative metalloenzymes"/>
    <property type="match status" value="1"/>
</dbReference>
<dbReference type="RefSeq" id="WP_210759090.1">
    <property type="nucleotide sequence ID" value="NZ_CP060139.1"/>
</dbReference>
<dbReference type="KEGG" id="chyd:H4K34_01605"/>